<sequence length="80" mass="8638">MATKIVSYTYDASNRRIGKTVDSNADGTIDEEFRYLYDSDPAKGGLDDVVLVYDGSGSLITRNLHVSGADSAFVSFKPPS</sequence>
<dbReference type="KEGG" id="svp:Pan189_04110"/>
<evidence type="ECO:0008006" key="3">
    <source>
        <dbReference type="Google" id="ProtNLM"/>
    </source>
</evidence>
<accession>A0A517QWL1</accession>
<dbReference type="RefSeq" id="WP_145362290.1">
    <property type="nucleotide sequence ID" value="NZ_CP036268.1"/>
</dbReference>
<dbReference type="AlphaFoldDB" id="A0A517QWL1"/>
<reference evidence="1 2" key="1">
    <citation type="submission" date="2019-02" db="EMBL/GenBank/DDBJ databases">
        <title>Deep-cultivation of Planctomycetes and their phenomic and genomic characterization uncovers novel biology.</title>
        <authorList>
            <person name="Wiegand S."/>
            <person name="Jogler M."/>
            <person name="Boedeker C."/>
            <person name="Pinto D."/>
            <person name="Vollmers J."/>
            <person name="Rivas-Marin E."/>
            <person name="Kohn T."/>
            <person name="Peeters S.H."/>
            <person name="Heuer A."/>
            <person name="Rast P."/>
            <person name="Oberbeckmann S."/>
            <person name="Bunk B."/>
            <person name="Jeske O."/>
            <person name="Meyerdierks A."/>
            <person name="Storesund J.E."/>
            <person name="Kallscheuer N."/>
            <person name="Luecker S."/>
            <person name="Lage O.M."/>
            <person name="Pohl T."/>
            <person name="Merkel B.J."/>
            <person name="Hornburger P."/>
            <person name="Mueller R.-W."/>
            <person name="Bruemmer F."/>
            <person name="Labrenz M."/>
            <person name="Spormann A.M."/>
            <person name="Op den Camp H."/>
            <person name="Overmann J."/>
            <person name="Amann R."/>
            <person name="Jetten M.S.M."/>
            <person name="Mascher T."/>
            <person name="Medema M.H."/>
            <person name="Devos D.P."/>
            <person name="Kaster A.-K."/>
            <person name="Ovreas L."/>
            <person name="Rohde M."/>
            <person name="Galperin M.Y."/>
            <person name="Jogler C."/>
        </authorList>
    </citation>
    <scope>NUCLEOTIDE SEQUENCE [LARGE SCALE GENOMIC DNA]</scope>
    <source>
        <strain evidence="1 2">Pan189</strain>
    </source>
</reference>
<name>A0A517QWL1_9PLAN</name>
<protein>
    <recommendedName>
        <fullName evidence="3">RHS Repeat protein</fullName>
    </recommendedName>
</protein>
<dbReference type="EMBL" id="CP036268">
    <property type="protein sequence ID" value="QDT36056.1"/>
    <property type="molecule type" value="Genomic_DNA"/>
</dbReference>
<proteinExistence type="predicted"/>
<dbReference type="OrthoDB" id="292779at2"/>
<gene>
    <name evidence="1" type="ORF">Pan189_04110</name>
</gene>
<dbReference type="Proteomes" id="UP000317318">
    <property type="component" value="Chromosome"/>
</dbReference>
<organism evidence="1 2">
    <name type="scientific">Stratiformator vulcanicus</name>
    <dbReference type="NCBI Taxonomy" id="2527980"/>
    <lineage>
        <taxon>Bacteria</taxon>
        <taxon>Pseudomonadati</taxon>
        <taxon>Planctomycetota</taxon>
        <taxon>Planctomycetia</taxon>
        <taxon>Planctomycetales</taxon>
        <taxon>Planctomycetaceae</taxon>
        <taxon>Stratiformator</taxon>
    </lineage>
</organism>
<evidence type="ECO:0000313" key="1">
    <source>
        <dbReference type="EMBL" id="QDT36056.1"/>
    </source>
</evidence>
<keyword evidence="2" id="KW-1185">Reference proteome</keyword>
<evidence type="ECO:0000313" key="2">
    <source>
        <dbReference type="Proteomes" id="UP000317318"/>
    </source>
</evidence>